<feature type="domain" description="Peptidoglycan recognition protein family" evidence="3">
    <location>
        <begin position="272"/>
        <end position="402"/>
    </location>
</feature>
<dbReference type="GO" id="GO:0009253">
    <property type="term" value="P:peptidoglycan catabolic process"/>
    <property type="evidence" value="ECO:0007669"/>
    <property type="project" value="InterPro"/>
</dbReference>
<sequence length="460" mass="49849">MLQITQSPQAPVLVQQRFSILGVASPSYAGSNLLLTIDGQFRATGPVVDVDGTWKLDFLFQQAGNRRLKLEIGTDSAELTIPVVTTVPEAKKLQFTQVPTRLPVLQTATVEGTAANFPDGSALILRADQQFDLAKPFVRAGKWQTTIGFNQPGKRVLEIISSDGRDRAQAQVDVVAAQPRPPRVNFTNPPKQVKVEATITLSGEATNYTNGDQLILRADQRLELARPRVQDGKWQAQTVLRQIGNRLIEIIGSEQDKAQTVIEVIGVEAGTFQALPRNTWTSTPTPSDLPDLKPKGITLHHTFLSNPPSTSAAVADEAARMRVIYNGHVNGNGWADLGYHFIIMPSGRVYSARNETKRGAHDVVNDGLGVAFDGVYTSATISQAMYNSAVALCTLLCKRYGITNTITPIPTPTADFGTRSLPRIMGHRDRVATECPGTEGGKTVRLPDIRQAVNGNLGVS</sequence>
<organism evidence="4 5">
    <name type="scientific">Stenomitos frigidus ULC18</name>
    <dbReference type="NCBI Taxonomy" id="2107698"/>
    <lineage>
        <taxon>Bacteria</taxon>
        <taxon>Bacillati</taxon>
        <taxon>Cyanobacteriota</taxon>
        <taxon>Cyanophyceae</taxon>
        <taxon>Leptolyngbyales</taxon>
        <taxon>Leptolyngbyaceae</taxon>
        <taxon>Stenomitos</taxon>
    </lineage>
</organism>
<name>A0A2T1EIN9_9CYAN</name>
<dbReference type="InterPro" id="IPR015510">
    <property type="entry name" value="PGRP"/>
</dbReference>
<dbReference type="CDD" id="cd06583">
    <property type="entry name" value="PGRP"/>
    <property type="match status" value="1"/>
</dbReference>
<dbReference type="GO" id="GO:0008745">
    <property type="term" value="F:N-acetylmuramoyl-L-alanine amidase activity"/>
    <property type="evidence" value="ECO:0007669"/>
    <property type="project" value="InterPro"/>
</dbReference>
<dbReference type="OrthoDB" id="9811296at2"/>
<reference evidence="4 5" key="2">
    <citation type="submission" date="2018-03" db="EMBL/GenBank/DDBJ databases">
        <title>The ancient ancestry and fast evolution of plastids.</title>
        <authorList>
            <person name="Moore K.R."/>
            <person name="Magnabosco C."/>
            <person name="Momper L."/>
            <person name="Gold D.A."/>
            <person name="Bosak T."/>
            <person name="Fournier G.P."/>
        </authorList>
    </citation>
    <scope>NUCLEOTIDE SEQUENCE [LARGE SCALE GENOMIC DNA]</scope>
    <source>
        <strain evidence="4 5">ULC18</strain>
    </source>
</reference>
<dbReference type="GO" id="GO:0008270">
    <property type="term" value="F:zinc ion binding"/>
    <property type="evidence" value="ECO:0007669"/>
    <property type="project" value="InterPro"/>
</dbReference>
<gene>
    <name evidence="4" type="ORF">C7B82_05125</name>
</gene>
<evidence type="ECO:0000313" key="4">
    <source>
        <dbReference type="EMBL" id="PSB32632.1"/>
    </source>
</evidence>
<dbReference type="PANTHER" id="PTHR11022">
    <property type="entry name" value="PEPTIDOGLYCAN RECOGNITION PROTEIN"/>
    <property type="match status" value="1"/>
</dbReference>
<dbReference type="Pfam" id="PF01510">
    <property type="entry name" value="Amidase_2"/>
    <property type="match status" value="1"/>
</dbReference>
<evidence type="ECO:0000259" key="3">
    <source>
        <dbReference type="SMART" id="SM00701"/>
    </source>
</evidence>
<protein>
    <submittedName>
        <fullName evidence="4">N-acetylmuramoyl-L-alanine amidase</fullName>
    </submittedName>
</protein>
<dbReference type="SUPFAM" id="SSF55846">
    <property type="entry name" value="N-acetylmuramoyl-L-alanine amidase-like"/>
    <property type="match status" value="1"/>
</dbReference>
<comment type="similarity">
    <text evidence="1">Belongs to the N-acetylmuramoyl-L-alanine amidase 2 family.</text>
</comment>
<dbReference type="InterPro" id="IPR002502">
    <property type="entry name" value="Amidase_domain"/>
</dbReference>
<dbReference type="SMART" id="SM00644">
    <property type="entry name" value="Ami_2"/>
    <property type="match status" value="1"/>
</dbReference>
<comment type="caution">
    <text evidence="4">The sequence shown here is derived from an EMBL/GenBank/DDBJ whole genome shotgun (WGS) entry which is preliminary data.</text>
</comment>
<accession>A0A2T1EIN9</accession>
<dbReference type="InterPro" id="IPR036505">
    <property type="entry name" value="Amidase/PGRP_sf"/>
</dbReference>
<evidence type="ECO:0000259" key="2">
    <source>
        <dbReference type="SMART" id="SM00644"/>
    </source>
</evidence>
<keyword evidence="5" id="KW-1185">Reference proteome</keyword>
<dbReference type="SMART" id="SM00701">
    <property type="entry name" value="PGRP"/>
    <property type="match status" value="1"/>
</dbReference>
<evidence type="ECO:0000313" key="5">
    <source>
        <dbReference type="Proteomes" id="UP000239576"/>
    </source>
</evidence>
<dbReference type="Gene3D" id="3.40.80.10">
    <property type="entry name" value="Peptidoglycan recognition protein-like"/>
    <property type="match status" value="1"/>
</dbReference>
<dbReference type="InterPro" id="IPR006619">
    <property type="entry name" value="PGRP_domain_met/bac"/>
</dbReference>
<dbReference type="PANTHER" id="PTHR11022:SF41">
    <property type="entry name" value="PEPTIDOGLYCAN-RECOGNITION PROTEIN LC-RELATED"/>
    <property type="match status" value="1"/>
</dbReference>
<dbReference type="RefSeq" id="WP_106255239.1">
    <property type="nucleotide sequence ID" value="NZ_CAWNSW010000014.1"/>
</dbReference>
<dbReference type="Proteomes" id="UP000239576">
    <property type="component" value="Unassembled WGS sequence"/>
</dbReference>
<dbReference type="EMBL" id="PVWK01000026">
    <property type="protein sequence ID" value="PSB32632.1"/>
    <property type="molecule type" value="Genomic_DNA"/>
</dbReference>
<reference evidence="5" key="1">
    <citation type="submission" date="2018-02" db="EMBL/GenBank/DDBJ databases">
        <authorList>
            <person name="Moore K."/>
            <person name="Momper L."/>
        </authorList>
    </citation>
    <scope>NUCLEOTIDE SEQUENCE [LARGE SCALE GENOMIC DNA]</scope>
    <source>
        <strain evidence="5">ULC18</strain>
    </source>
</reference>
<dbReference type="AlphaFoldDB" id="A0A2T1EIN9"/>
<feature type="domain" description="N-acetylmuramoyl-L-alanine amidase" evidence="2">
    <location>
        <begin position="287"/>
        <end position="437"/>
    </location>
</feature>
<evidence type="ECO:0000256" key="1">
    <source>
        <dbReference type="ARBA" id="ARBA00007553"/>
    </source>
</evidence>
<proteinExistence type="inferred from homology"/>